<feature type="region of interest" description="Disordered" evidence="2">
    <location>
        <begin position="113"/>
        <end position="142"/>
    </location>
</feature>
<evidence type="ECO:0000313" key="4">
    <source>
        <dbReference type="Proteomes" id="UP001162131"/>
    </source>
</evidence>
<evidence type="ECO:0000256" key="1">
    <source>
        <dbReference type="SAM" id="Coils"/>
    </source>
</evidence>
<name>A0AAU9JSW4_9CILI</name>
<evidence type="ECO:0008006" key="5">
    <source>
        <dbReference type="Google" id="ProtNLM"/>
    </source>
</evidence>
<dbReference type="AlphaFoldDB" id="A0AAU9JSW4"/>
<protein>
    <recommendedName>
        <fullName evidence="5">50S ribosomal protein L29, chloroplastic</fullName>
    </recommendedName>
</protein>
<comment type="caution">
    <text evidence="3">The sequence shown here is derived from an EMBL/GenBank/DDBJ whole genome shotgun (WGS) entry which is preliminary data.</text>
</comment>
<organism evidence="3 4">
    <name type="scientific">Blepharisma stoltei</name>
    <dbReference type="NCBI Taxonomy" id="1481888"/>
    <lineage>
        <taxon>Eukaryota</taxon>
        <taxon>Sar</taxon>
        <taxon>Alveolata</taxon>
        <taxon>Ciliophora</taxon>
        <taxon>Postciliodesmatophora</taxon>
        <taxon>Heterotrichea</taxon>
        <taxon>Heterotrichida</taxon>
        <taxon>Blepharismidae</taxon>
        <taxon>Blepharisma</taxon>
    </lineage>
</organism>
<dbReference type="EMBL" id="CAJZBQ010000046">
    <property type="protein sequence ID" value="CAG9328700.1"/>
    <property type="molecule type" value="Genomic_DNA"/>
</dbReference>
<accession>A0AAU9JSW4</accession>
<evidence type="ECO:0000256" key="2">
    <source>
        <dbReference type="SAM" id="MobiDB-lite"/>
    </source>
</evidence>
<feature type="compositionally biased region" description="Polar residues" evidence="2">
    <location>
        <begin position="117"/>
        <end position="128"/>
    </location>
</feature>
<gene>
    <name evidence="3" type="ORF">BSTOLATCC_MIC46691</name>
</gene>
<feature type="coiled-coil region" evidence="1">
    <location>
        <begin position="9"/>
        <end position="43"/>
    </location>
</feature>
<evidence type="ECO:0000313" key="3">
    <source>
        <dbReference type="EMBL" id="CAG9328700.1"/>
    </source>
</evidence>
<dbReference type="Proteomes" id="UP001162131">
    <property type="component" value="Unassembled WGS sequence"/>
</dbReference>
<keyword evidence="1" id="KW-0175">Coiled coil</keyword>
<reference evidence="3" key="1">
    <citation type="submission" date="2021-09" db="EMBL/GenBank/DDBJ databases">
        <authorList>
            <consortium name="AG Swart"/>
            <person name="Singh M."/>
            <person name="Singh A."/>
            <person name="Seah K."/>
            <person name="Emmerich C."/>
        </authorList>
    </citation>
    <scope>NUCLEOTIDE SEQUENCE</scope>
    <source>
        <strain evidence="3">ATCC30299</strain>
    </source>
</reference>
<proteinExistence type="predicted"/>
<keyword evidence="4" id="KW-1185">Reference proteome</keyword>
<sequence>MDRLSILSHEELVKLCTSQQEEIKTLNKKLQLKELKIESLKFKLRRRAFKDPSVLMKEARKLRSEVTKQYGEEEMSFWNVNNSYNEVNIPKVNQSEVFKNLFVEKKLKLSPIKDPSDLTSVPNSTASKTHNKNSKSVELKFSSKYARTPLPFIPPKSHGRRSPI</sequence>